<keyword evidence="1" id="KW-0812">Transmembrane</keyword>
<dbReference type="EMBL" id="CAFBNE010000104">
    <property type="protein sequence ID" value="CAB4964917.1"/>
    <property type="molecule type" value="Genomic_DNA"/>
</dbReference>
<feature type="transmembrane region" description="Helical" evidence="1">
    <location>
        <begin position="7"/>
        <end position="26"/>
    </location>
</feature>
<organism evidence="2">
    <name type="scientific">freshwater metagenome</name>
    <dbReference type="NCBI Taxonomy" id="449393"/>
    <lineage>
        <taxon>unclassified sequences</taxon>
        <taxon>metagenomes</taxon>
        <taxon>ecological metagenomes</taxon>
    </lineage>
</organism>
<accession>A0A6J7LA53</accession>
<reference evidence="2" key="1">
    <citation type="submission" date="2020-05" db="EMBL/GenBank/DDBJ databases">
        <authorList>
            <person name="Chiriac C."/>
            <person name="Salcher M."/>
            <person name="Ghai R."/>
            <person name="Kavagutti S V."/>
        </authorList>
    </citation>
    <scope>NUCLEOTIDE SEQUENCE</scope>
</reference>
<keyword evidence="1" id="KW-1133">Transmembrane helix</keyword>
<gene>
    <name evidence="2" type="ORF">UFOPK3772_02582</name>
</gene>
<dbReference type="AlphaFoldDB" id="A0A6J7LA53"/>
<proteinExistence type="predicted"/>
<name>A0A6J7LA53_9ZZZZ</name>
<protein>
    <submittedName>
        <fullName evidence="2">Unannotated protein</fullName>
    </submittedName>
</protein>
<evidence type="ECO:0000256" key="1">
    <source>
        <dbReference type="SAM" id="Phobius"/>
    </source>
</evidence>
<keyword evidence="1" id="KW-0472">Membrane</keyword>
<sequence length="60" mass="7132">MWRTSRYDRDVMFSMFLLWIVVFAGIFRGARWTIPVAVVTMVWSLVLLNLHMTDPIPLNF</sequence>
<evidence type="ECO:0000313" key="2">
    <source>
        <dbReference type="EMBL" id="CAB4964917.1"/>
    </source>
</evidence>
<feature type="transmembrane region" description="Helical" evidence="1">
    <location>
        <begin position="32"/>
        <end position="50"/>
    </location>
</feature>